<evidence type="ECO:0000256" key="7">
    <source>
        <dbReference type="ARBA" id="ARBA00023125"/>
    </source>
</evidence>
<dbReference type="GO" id="GO:0004520">
    <property type="term" value="F:DNA endonuclease activity"/>
    <property type="evidence" value="ECO:0007669"/>
    <property type="project" value="InterPro"/>
</dbReference>
<comment type="cofactor">
    <cofactor evidence="10">
        <name>Mg(2+)</name>
        <dbReference type="ChEBI" id="CHEBI:18420"/>
    </cofactor>
    <cofactor evidence="10">
        <name>Mn(2+)</name>
        <dbReference type="ChEBI" id="CHEBI:29035"/>
    </cofactor>
</comment>
<keyword evidence="1 10" id="KW-0540">Nuclease</keyword>
<keyword evidence="7 10" id="KW-0238">DNA-binding</keyword>
<dbReference type="HAMAP" id="MF_01470">
    <property type="entry name" value="Cas1"/>
    <property type="match status" value="1"/>
</dbReference>
<dbReference type="GO" id="GO:0003677">
    <property type="term" value="F:DNA binding"/>
    <property type="evidence" value="ECO:0007669"/>
    <property type="project" value="UniProtKB-KW"/>
</dbReference>
<evidence type="ECO:0000256" key="5">
    <source>
        <dbReference type="ARBA" id="ARBA00022842"/>
    </source>
</evidence>
<evidence type="ECO:0000313" key="11">
    <source>
        <dbReference type="EMBL" id="MST87223.1"/>
    </source>
</evidence>
<dbReference type="Gene3D" id="3.100.10.20">
    <property type="entry name" value="CRISPR-associated endonuclease Cas1, N-terminal domain"/>
    <property type="match status" value="1"/>
</dbReference>
<dbReference type="GO" id="GO:0016787">
    <property type="term" value="F:hydrolase activity"/>
    <property type="evidence" value="ECO:0007669"/>
    <property type="project" value="UniProtKB-KW"/>
</dbReference>
<dbReference type="PANTHER" id="PTHR34353:SF2">
    <property type="entry name" value="CRISPR-ASSOCIATED ENDONUCLEASE CAS1 1"/>
    <property type="match status" value="1"/>
</dbReference>
<sequence>MGWRNVIITQHSKLSYSSNMMVVQTRDGINQIPVSDINLLLVLTTQAVITSSLIAELAKKQTKVIFVDEKQEPICETENYYSTNCHTEKLLKQFSWKKERKEILWTKIVAAKIQNQINVLRLYGLPTDEIENDFLELEYNDESNREATTARKYFAELFGKEFKRREGSDAVNAALNYGYSILLSAVNRKITMDGNRTYMGIHHSSENNPFNLGSDLMEPFRPFVDYWIYDHKDIKEFTPDIKYGLVELLSLKVIYNGDRMILGNAINQYVHDCLRYLDGYLFEIDIELGVDNEVPNDAINDNV</sequence>
<dbReference type="Gene3D" id="1.20.120.920">
    <property type="entry name" value="CRISPR-associated endonuclease Cas1, C-terminal domain"/>
    <property type="match status" value="1"/>
</dbReference>
<evidence type="ECO:0000256" key="8">
    <source>
        <dbReference type="ARBA" id="ARBA00023211"/>
    </source>
</evidence>
<dbReference type="GO" id="GO:0051607">
    <property type="term" value="P:defense response to virus"/>
    <property type="evidence" value="ECO:0007669"/>
    <property type="project" value="UniProtKB-UniRule"/>
</dbReference>
<comment type="function">
    <text evidence="10">CRISPR (clustered regularly interspaced short palindromic repeat), is an adaptive immune system that provides protection against mobile genetic elements (viruses, transposable elements and conjugative plasmids). CRISPR clusters contain spacers, sequences complementary to antecedent mobile elements, and target invading nucleic acids. CRISPR clusters are transcribed and processed into CRISPR RNA (crRNA). Acts as a dsDNA endonuclease. Involved in the integration of spacer DNA into the CRISPR cassette.</text>
</comment>
<evidence type="ECO:0000256" key="1">
    <source>
        <dbReference type="ARBA" id="ARBA00022722"/>
    </source>
</evidence>
<evidence type="ECO:0000256" key="4">
    <source>
        <dbReference type="ARBA" id="ARBA00022801"/>
    </source>
</evidence>
<keyword evidence="5 10" id="KW-0460">Magnesium</keyword>
<dbReference type="InterPro" id="IPR042211">
    <property type="entry name" value="CRISPR-assoc_Cas1_N"/>
</dbReference>
<keyword evidence="4 10" id="KW-0378">Hydrolase</keyword>
<dbReference type="EMBL" id="VUMX01000014">
    <property type="protein sequence ID" value="MST87223.1"/>
    <property type="molecule type" value="Genomic_DNA"/>
</dbReference>
<dbReference type="InterPro" id="IPR019855">
    <property type="entry name" value="CRISPR-assoc_Cas1_NMENI"/>
</dbReference>
<comment type="caution">
    <text evidence="11">The sequence shown here is derived from an EMBL/GenBank/DDBJ whole genome shotgun (WGS) entry which is preliminary data.</text>
</comment>
<accession>A0A6A8MEL7</accession>
<keyword evidence="3 10" id="KW-0255">Endonuclease</keyword>
<dbReference type="AlphaFoldDB" id="A0A6A8MEL7"/>
<evidence type="ECO:0000256" key="3">
    <source>
        <dbReference type="ARBA" id="ARBA00022759"/>
    </source>
</evidence>
<dbReference type="RefSeq" id="WP_154548802.1">
    <property type="nucleotide sequence ID" value="NZ_VUMX01000014.1"/>
</dbReference>
<keyword evidence="8 10" id="KW-0464">Manganese</keyword>
<organism evidence="11 12">
    <name type="scientific">Lactobacillus porci</name>
    <dbReference type="NCBI Taxonomy" id="2012477"/>
    <lineage>
        <taxon>Bacteria</taxon>
        <taxon>Bacillati</taxon>
        <taxon>Bacillota</taxon>
        <taxon>Bacilli</taxon>
        <taxon>Lactobacillales</taxon>
        <taxon>Lactobacillaceae</taxon>
        <taxon>Lactobacillus</taxon>
    </lineage>
</organism>
<dbReference type="GO" id="GO:0046872">
    <property type="term" value="F:metal ion binding"/>
    <property type="evidence" value="ECO:0007669"/>
    <property type="project" value="UniProtKB-UniRule"/>
</dbReference>
<dbReference type="OrthoDB" id="9803119at2"/>
<evidence type="ECO:0000256" key="2">
    <source>
        <dbReference type="ARBA" id="ARBA00022723"/>
    </source>
</evidence>
<name>A0A6A8MEL7_9LACO</name>
<comment type="similarity">
    <text evidence="10">Belongs to the CRISPR-associated endonuclease Cas1 family.</text>
</comment>
<evidence type="ECO:0000313" key="12">
    <source>
        <dbReference type="Proteomes" id="UP000438120"/>
    </source>
</evidence>
<dbReference type="Proteomes" id="UP000438120">
    <property type="component" value="Unassembled WGS sequence"/>
</dbReference>
<keyword evidence="12" id="KW-1185">Reference proteome</keyword>
<dbReference type="PANTHER" id="PTHR34353">
    <property type="entry name" value="CRISPR-ASSOCIATED ENDONUCLEASE CAS1 1"/>
    <property type="match status" value="1"/>
</dbReference>
<dbReference type="GO" id="GO:0043571">
    <property type="term" value="P:maintenance of CRISPR repeat elements"/>
    <property type="evidence" value="ECO:0007669"/>
    <property type="project" value="UniProtKB-UniRule"/>
</dbReference>
<feature type="binding site" evidence="10">
    <location>
        <position position="203"/>
    </location>
    <ligand>
        <name>Mn(2+)</name>
        <dbReference type="ChEBI" id="CHEBI:29035"/>
    </ligand>
</feature>
<evidence type="ECO:0000256" key="9">
    <source>
        <dbReference type="ARBA" id="ARBA00038592"/>
    </source>
</evidence>
<feature type="binding site" evidence="10">
    <location>
        <position position="146"/>
    </location>
    <ligand>
        <name>Mn(2+)</name>
        <dbReference type="ChEBI" id="CHEBI:29035"/>
    </ligand>
</feature>
<dbReference type="InterPro" id="IPR002729">
    <property type="entry name" value="CRISPR-assoc_Cas1"/>
</dbReference>
<protein>
    <recommendedName>
        <fullName evidence="10">CRISPR-associated endonuclease Cas1</fullName>
        <ecNumber evidence="10">3.1.-.-</ecNumber>
    </recommendedName>
</protein>
<dbReference type="Pfam" id="PF01867">
    <property type="entry name" value="Cas_Cas1"/>
    <property type="match status" value="1"/>
</dbReference>
<dbReference type="InterPro" id="IPR050646">
    <property type="entry name" value="Cas1"/>
</dbReference>
<dbReference type="NCBIfam" id="TIGR03639">
    <property type="entry name" value="cas1_NMENI"/>
    <property type="match status" value="1"/>
</dbReference>
<feature type="binding site" evidence="10">
    <location>
        <position position="218"/>
    </location>
    <ligand>
        <name>Mn(2+)</name>
        <dbReference type="ChEBI" id="CHEBI:29035"/>
    </ligand>
</feature>
<dbReference type="NCBIfam" id="TIGR00287">
    <property type="entry name" value="cas1"/>
    <property type="match status" value="1"/>
</dbReference>
<dbReference type="InterPro" id="IPR042206">
    <property type="entry name" value="CRISPR-assoc_Cas1_C"/>
</dbReference>
<evidence type="ECO:0000256" key="6">
    <source>
        <dbReference type="ARBA" id="ARBA00023118"/>
    </source>
</evidence>
<proteinExistence type="inferred from homology"/>
<keyword evidence="2 10" id="KW-0479">Metal-binding</keyword>
<keyword evidence="6 10" id="KW-0051">Antiviral defense</keyword>
<dbReference type="EC" id="3.1.-.-" evidence="10"/>
<evidence type="ECO:0000256" key="10">
    <source>
        <dbReference type="HAMAP-Rule" id="MF_01470"/>
    </source>
</evidence>
<reference evidence="11 12" key="1">
    <citation type="submission" date="2019-08" db="EMBL/GenBank/DDBJ databases">
        <title>In-depth cultivation of the pig gut microbiome towards novel bacterial diversity and tailored functional studies.</title>
        <authorList>
            <person name="Wylensek D."/>
            <person name="Hitch T.C.A."/>
            <person name="Clavel T."/>
        </authorList>
    </citation>
    <scope>NUCLEOTIDE SEQUENCE [LARGE SCALE GENOMIC DNA]</scope>
    <source>
        <strain evidence="11 12">Bifido-178-WT-2B</strain>
    </source>
</reference>
<comment type="subunit">
    <text evidence="9 10">Homodimer, forms a heterotetramer with a Cas2 homodimer.</text>
</comment>
<gene>
    <name evidence="10 11" type="primary">cas1</name>
    <name evidence="11" type="ORF">FYJ62_06130</name>
</gene>